<proteinExistence type="predicted"/>
<name>A0A645CU98_9ZZZZ</name>
<evidence type="ECO:0000313" key="1">
    <source>
        <dbReference type="EMBL" id="MPM80686.1"/>
    </source>
</evidence>
<reference evidence="1" key="1">
    <citation type="submission" date="2019-08" db="EMBL/GenBank/DDBJ databases">
        <authorList>
            <person name="Kucharzyk K."/>
            <person name="Murdoch R.W."/>
            <person name="Higgins S."/>
            <person name="Loffler F."/>
        </authorList>
    </citation>
    <scope>NUCLEOTIDE SEQUENCE</scope>
</reference>
<gene>
    <name evidence="1" type="ORF">SDC9_127736</name>
</gene>
<sequence length="74" mass="8569">MKICAQIDPHGQTQRDIRDQHRPPCIVDSRGAHHQKERNQYRLHGQQNTDDKDAVQQFGDLVVQLSKRKSCHIG</sequence>
<dbReference type="AlphaFoldDB" id="A0A645CU98"/>
<dbReference type="EMBL" id="VSSQ01030239">
    <property type="protein sequence ID" value="MPM80686.1"/>
    <property type="molecule type" value="Genomic_DNA"/>
</dbReference>
<organism evidence="1">
    <name type="scientific">bioreactor metagenome</name>
    <dbReference type="NCBI Taxonomy" id="1076179"/>
    <lineage>
        <taxon>unclassified sequences</taxon>
        <taxon>metagenomes</taxon>
        <taxon>ecological metagenomes</taxon>
    </lineage>
</organism>
<protein>
    <submittedName>
        <fullName evidence="1">Uncharacterized protein</fullName>
    </submittedName>
</protein>
<comment type="caution">
    <text evidence="1">The sequence shown here is derived from an EMBL/GenBank/DDBJ whole genome shotgun (WGS) entry which is preliminary data.</text>
</comment>
<accession>A0A645CU98</accession>